<gene>
    <name evidence="1" type="ORF">F5148DRAFT_3736</name>
</gene>
<keyword evidence="2" id="KW-1185">Reference proteome</keyword>
<evidence type="ECO:0000313" key="2">
    <source>
        <dbReference type="Proteomes" id="UP001207468"/>
    </source>
</evidence>
<accession>A0ACC0UP21</accession>
<name>A0ACC0UP21_9AGAM</name>
<organism evidence="1 2">
    <name type="scientific">Russula earlei</name>
    <dbReference type="NCBI Taxonomy" id="71964"/>
    <lineage>
        <taxon>Eukaryota</taxon>
        <taxon>Fungi</taxon>
        <taxon>Dikarya</taxon>
        <taxon>Basidiomycota</taxon>
        <taxon>Agaricomycotina</taxon>
        <taxon>Agaricomycetes</taxon>
        <taxon>Russulales</taxon>
        <taxon>Russulaceae</taxon>
        <taxon>Russula</taxon>
    </lineage>
</organism>
<comment type="caution">
    <text evidence="1">The sequence shown here is derived from an EMBL/GenBank/DDBJ whole genome shotgun (WGS) entry which is preliminary data.</text>
</comment>
<dbReference type="EMBL" id="JAGFNK010000001">
    <property type="protein sequence ID" value="KAI9513403.1"/>
    <property type="molecule type" value="Genomic_DNA"/>
</dbReference>
<dbReference type="Proteomes" id="UP001207468">
    <property type="component" value="Unassembled WGS sequence"/>
</dbReference>
<reference evidence="1" key="1">
    <citation type="submission" date="2021-03" db="EMBL/GenBank/DDBJ databases">
        <title>Evolutionary priming and transition to the ectomycorrhizal habit in an iconic lineage of mushroom-forming fungi: is preadaptation a requirement?</title>
        <authorList>
            <consortium name="DOE Joint Genome Institute"/>
            <person name="Looney B.P."/>
            <person name="Miyauchi S."/>
            <person name="Morin E."/>
            <person name="Drula E."/>
            <person name="Courty P.E."/>
            <person name="Chicoki N."/>
            <person name="Fauchery L."/>
            <person name="Kohler A."/>
            <person name="Kuo A."/>
            <person name="LaButti K."/>
            <person name="Pangilinan J."/>
            <person name="Lipzen A."/>
            <person name="Riley R."/>
            <person name="Andreopoulos W."/>
            <person name="He G."/>
            <person name="Johnson J."/>
            <person name="Barry K.W."/>
            <person name="Grigoriev I.V."/>
            <person name="Nagy L."/>
            <person name="Hibbett D."/>
            <person name="Henrissat B."/>
            <person name="Matheny P.B."/>
            <person name="Labbe J."/>
            <person name="Martin A.F."/>
        </authorList>
    </citation>
    <scope>NUCLEOTIDE SEQUENCE</scope>
    <source>
        <strain evidence="1">BPL698</strain>
    </source>
</reference>
<evidence type="ECO:0000313" key="1">
    <source>
        <dbReference type="EMBL" id="KAI9513403.1"/>
    </source>
</evidence>
<protein>
    <submittedName>
        <fullName evidence="1">Uncharacterized protein</fullName>
    </submittedName>
</protein>
<sequence>MLSFRFLCSWLLPSLLSRGLLAAAAPIREDLPPDPCANTTGLYSRQDLPPDPCAKIAGLEFVDPADAIACQKSFPFNETLRQNVLSVVSRVFDFYTFEDFYLDSPPPFQESTKNIRAELERISNTPYATDYDFNMDLYDLTNQLNDGHTRWLPTCYLTYQNILPAPIVLLDEGVFIAPDSDSLFDQFGSNFTDYFAAKGLDWRRLAGAKVLEIGGMPACDYIDSVARTASGNYLDHNVRVNSVLSSYQLPNGNLSQRLGDLASSLVLRQTSLKFSLIPVDSPSGNPECIDVPFVAFFGGNPFDDGPSYWDLYCAATNTTNGVDQRESSEASRSPTRAVRVKVEAGSPSEPDLPPPFLPTLPQSDGSNGLMNTYILPGNKTGVMFIGTFESEQSDNNDLAQFPADVVAAVATFQASGVTNLLIDVTNNGGGFICLGLFLHQYLAGTNFGLPGFQTTTRANPLAQKIVKSDIAEGLNRTVSVYSPDNWLFLNGTHMPLDFDYYDPTLPYVINGQQDPTSQRFTDFCPDVQVPGPIPPDPPFDLSNVVIVGNGNCASTCAIFTTLMFERHQTKIVTFGGHPDQSIEYKGMAGTQVLEWVALDTEIKTTGLKDDPLAPPDLLVNAGMRYNSRSAYSFFDENLPIAYVSEPPQFRFPYTAETYNNPEKVWTFVENQIFG</sequence>
<proteinExistence type="predicted"/>